<comment type="caution">
    <text evidence="1">The sequence shown here is derived from an EMBL/GenBank/DDBJ whole genome shotgun (WGS) entry which is preliminary data.</text>
</comment>
<name>A0ABQ9NP16_9PEZI</name>
<protein>
    <submittedName>
        <fullName evidence="1">Uncharacterized protein</fullName>
    </submittedName>
</protein>
<organism evidence="1 2">
    <name type="scientific">Coniosporium apollinis</name>
    <dbReference type="NCBI Taxonomy" id="61459"/>
    <lineage>
        <taxon>Eukaryota</taxon>
        <taxon>Fungi</taxon>
        <taxon>Dikarya</taxon>
        <taxon>Ascomycota</taxon>
        <taxon>Pezizomycotina</taxon>
        <taxon>Dothideomycetes</taxon>
        <taxon>Dothideomycetes incertae sedis</taxon>
        <taxon>Coniosporium</taxon>
    </lineage>
</organism>
<dbReference type="PANTHER" id="PTHR31591:SF7">
    <property type="entry name" value="DUF1749-DOMAIN-CONTAINING PROTEIN"/>
    <property type="match status" value="1"/>
</dbReference>
<dbReference type="SUPFAM" id="SSF53474">
    <property type="entry name" value="alpha/beta-Hydrolases"/>
    <property type="match status" value="1"/>
</dbReference>
<evidence type="ECO:0000313" key="2">
    <source>
        <dbReference type="Proteomes" id="UP001172684"/>
    </source>
</evidence>
<dbReference type="PANTHER" id="PTHR31591">
    <property type="entry name" value="UPF0613 PROTEIN PB24D3.06C"/>
    <property type="match status" value="1"/>
</dbReference>
<dbReference type="Pfam" id="PF08538">
    <property type="entry name" value="DUF1749"/>
    <property type="match status" value="1"/>
</dbReference>
<reference evidence="1" key="1">
    <citation type="submission" date="2022-10" db="EMBL/GenBank/DDBJ databases">
        <title>Culturing micro-colonial fungi from biological soil crusts in the Mojave desert and describing Neophaeococcomyces mojavensis, and introducing the new genera and species Taxawa tesnikishii.</title>
        <authorList>
            <person name="Kurbessoian T."/>
            <person name="Stajich J.E."/>
        </authorList>
    </citation>
    <scope>NUCLEOTIDE SEQUENCE</scope>
    <source>
        <strain evidence="1">TK_1</strain>
    </source>
</reference>
<dbReference type="EMBL" id="JAPDRL010000044">
    <property type="protein sequence ID" value="KAJ9663264.1"/>
    <property type="molecule type" value="Genomic_DNA"/>
</dbReference>
<gene>
    <name evidence="1" type="ORF">H2201_005708</name>
</gene>
<accession>A0ABQ9NP16</accession>
<dbReference type="InterPro" id="IPR029058">
    <property type="entry name" value="AB_hydrolase_fold"/>
</dbReference>
<evidence type="ECO:0000313" key="1">
    <source>
        <dbReference type="EMBL" id="KAJ9663264.1"/>
    </source>
</evidence>
<sequence length="313" mass="34354">MSFVPSSHRGIVHRFYGKGVAFEHLPTSETPSNRNTLIWIGGLGDGLLTVTYPTKLAEKLPSNWCIAQALLSSSYSGWGTSSLKRDAKELARCVDYFLKQRKGSKVVLMGHSTGCQDVMEYLVGEGRETRPQISGAILQAGISDREALVQHMPAELYRSSCSLAREWVLDGRGDEIIPKSATNNILGAPVTAYRWLSLAAKGGDDDYFSSDLDDQQLKKTFGALKPETPVMFLLSGCDEHMPDFVDKDALIARWTSVIKEAGGAVDEEHGGVVEDAFHNLEGDPDEVVEDLIRRVNGFLMKIDSGDRKDSSNL</sequence>
<proteinExistence type="predicted"/>
<dbReference type="Gene3D" id="3.40.50.1820">
    <property type="entry name" value="alpha/beta hydrolase"/>
    <property type="match status" value="1"/>
</dbReference>
<keyword evidence="2" id="KW-1185">Reference proteome</keyword>
<dbReference type="InterPro" id="IPR013744">
    <property type="entry name" value="SidJ"/>
</dbReference>
<dbReference type="Proteomes" id="UP001172684">
    <property type="component" value="Unassembled WGS sequence"/>
</dbReference>